<reference evidence="2" key="1">
    <citation type="submission" date="2020-03" db="EMBL/GenBank/DDBJ databases">
        <title>A mixture of massive structural variations and highly conserved coding sequences in Ustilaginoidea virens genome.</title>
        <authorList>
            <person name="Zhang K."/>
            <person name="Zhao Z."/>
            <person name="Zhang Z."/>
            <person name="Li Y."/>
            <person name="Hsiang T."/>
            <person name="Sun W."/>
        </authorList>
    </citation>
    <scope>NUCLEOTIDE SEQUENCE</scope>
    <source>
        <strain evidence="2">UV-8b</strain>
    </source>
</reference>
<keyword evidence="3" id="KW-1185">Reference proteome</keyword>
<dbReference type="GeneID" id="66064684"/>
<feature type="region of interest" description="Disordered" evidence="1">
    <location>
        <begin position="75"/>
        <end position="101"/>
    </location>
</feature>
<dbReference type="Proteomes" id="UP000027002">
    <property type="component" value="Chromosome 3"/>
</dbReference>
<protein>
    <submittedName>
        <fullName evidence="2">Uncharacterized protein</fullName>
    </submittedName>
</protein>
<feature type="compositionally biased region" description="Basic and acidic residues" evidence="1">
    <location>
        <begin position="90"/>
        <end position="101"/>
    </location>
</feature>
<accession>A0A8E5HQT5</accession>
<proteinExistence type="predicted"/>
<dbReference type="EMBL" id="CP072755">
    <property type="protein sequence ID" value="QUC19665.1"/>
    <property type="molecule type" value="Genomic_DNA"/>
</dbReference>
<dbReference type="KEGG" id="uvi:66064684"/>
<name>A0A8E5HQT5_USTVR</name>
<sequence>MRWRLAVAERFKTCAWRGAELQEGLMLALEGTKELIIPVWQAVAHGPVAQDDDNCAMLDSPSVCSDVVQVGRVSPGVQGQPTQSWIPPRTMKDDESPRLGA</sequence>
<gene>
    <name evidence="2" type="ORF">UV8b_03906</name>
</gene>
<dbReference type="AlphaFoldDB" id="A0A8E5HQT5"/>
<dbReference type="RefSeq" id="XP_042997338.1">
    <property type="nucleotide sequence ID" value="XM_043141404.1"/>
</dbReference>
<evidence type="ECO:0000256" key="1">
    <source>
        <dbReference type="SAM" id="MobiDB-lite"/>
    </source>
</evidence>
<organism evidence="2 3">
    <name type="scientific">Ustilaginoidea virens</name>
    <name type="common">Rice false smut fungus</name>
    <name type="synonym">Villosiclava virens</name>
    <dbReference type="NCBI Taxonomy" id="1159556"/>
    <lineage>
        <taxon>Eukaryota</taxon>
        <taxon>Fungi</taxon>
        <taxon>Dikarya</taxon>
        <taxon>Ascomycota</taxon>
        <taxon>Pezizomycotina</taxon>
        <taxon>Sordariomycetes</taxon>
        <taxon>Hypocreomycetidae</taxon>
        <taxon>Hypocreales</taxon>
        <taxon>Clavicipitaceae</taxon>
        <taxon>Ustilaginoidea</taxon>
    </lineage>
</organism>
<evidence type="ECO:0000313" key="3">
    <source>
        <dbReference type="Proteomes" id="UP000027002"/>
    </source>
</evidence>
<evidence type="ECO:0000313" key="2">
    <source>
        <dbReference type="EMBL" id="QUC19665.1"/>
    </source>
</evidence>